<dbReference type="CDD" id="cd07814">
    <property type="entry name" value="SRPBCC_CalC_Aha1-like"/>
    <property type="match status" value="1"/>
</dbReference>
<dbReference type="RefSeq" id="WP_183441988.1">
    <property type="nucleotide sequence ID" value="NZ_JACHXD010000009.1"/>
</dbReference>
<evidence type="ECO:0000313" key="2">
    <source>
        <dbReference type="Proteomes" id="UP000541535"/>
    </source>
</evidence>
<dbReference type="Gene3D" id="3.30.530.20">
    <property type="match status" value="1"/>
</dbReference>
<keyword evidence="2" id="KW-1185">Reference proteome</keyword>
<name>A0A7W5FUZ0_9BURK</name>
<dbReference type="AlphaFoldDB" id="A0A7W5FUZ0"/>
<protein>
    <submittedName>
        <fullName evidence="1">Uncharacterized protein YndB with AHSA1/START domain</fullName>
    </submittedName>
</protein>
<sequence length="118" mass="12783">MSDMAAEEAKQELVQEYALDARPEKVWRAVSIPAFRERWLPDGALADAEPLASVAGEEVSYRMQDDAPPFLESVVTFQISPGQDGGTLLCIIHGLSDARLPRALPPAANDAGPYMMLA</sequence>
<accession>A0A7W5FUZ0</accession>
<evidence type="ECO:0000313" key="1">
    <source>
        <dbReference type="EMBL" id="MBB3120231.1"/>
    </source>
</evidence>
<organism evidence="1 2">
    <name type="scientific">Pseudoduganella violacea</name>
    <dbReference type="NCBI Taxonomy" id="1715466"/>
    <lineage>
        <taxon>Bacteria</taxon>
        <taxon>Pseudomonadati</taxon>
        <taxon>Pseudomonadota</taxon>
        <taxon>Betaproteobacteria</taxon>
        <taxon>Burkholderiales</taxon>
        <taxon>Oxalobacteraceae</taxon>
        <taxon>Telluria group</taxon>
        <taxon>Pseudoduganella</taxon>
    </lineage>
</organism>
<gene>
    <name evidence="1" type="ORF">FHS03_003295</name>
</gene>
<dbReference type="SUPFAM" id="SSF55961">
    <property type="entry name" value="Bet v1-like"/>
    <property type="match status" value="1"/>
</dbReference>
<comment type="caution">
    <text evidence="1">The sequence shown here is derived from an EMBL/GenBank/DDBJ whole genome shotgun (WGS) entry which is preliminary data.</text>
</comment>
<dbReference type="Proteomes" id="UP000541535">
    <property type="component" value="Unassembled WGS sequence"/>
</dbReference>
<dbReference type="EMBL" id="JACHXD010000009">
    <property type="protein sequence ID" value="MBB3120231.1"/>
    <property type="molecule type" value="Genomic_DNA"/>
</dbReference>
<dbReference type="InterPro" id="IPR023393">
    <property type="entry name" value="START-like_dom_sf"/>
</dbReference>
<proteinExistence type="predicted"/>
<reference evidence="1 2" key="1">
    <citation type="submission" date="2020-08" db="EMBL/GenBank/DDBJ databases">
        <title>Genomic Encyclopedia of Type Strains, Phase III (KMG-III): the genomes of soil and plant-associated and newly described type strains.</title>
        <authorList>
            <person name="Whitman W."/>
        </authorList>
    </citation>
    <scope>NUCLEOTIDE SEQUENCE [LARGE SCALE GENOMIC DNA]</scope>
    <source>
        <strain evidence="1 2">CECT 8897</strain>
    </source>
</reference>